<dbReference type="Pfam" id="PF13529">
    <property type="entry name" value="Peptidase_C39_2"/>
    <property type="match status" value="1"/>
</dbReference>
<feature type="compositionally biased region" description="Low complexity" evidence="1">
    <location>
        <begin position="54"/>
        <end position="69"/>
    </location>
</feature>
<dbReference type="Proteomes" id="UP000605259">
    <property type="component" value="Unassembled WGS sequence"/>
</dbReference>
<organism evidence="3 4">
    <name type="scientific">Priestia taiwanensis</name>
    <dbReference type="NCBI Taxonomy" id="1347902"/>
    <lineage>
        <taxon>Bacteria</taxon>
        <taxon>Bacillati</taxon>
        <taxon>Bacillota</taxon>
        <taxon>Bacilli</taxon>
        <taxon>Bacillales</taxon>
        <taxon>Bacillaceae</taxon>
        <taxon>Priestia</taxon>
    </lineage>
</organism>
<evidence type="ECO:0000313" key="3">
    <source>
        <dbReference type="EMBL" id="GGE64206.1"/>
    </source>
</evidence>
<proteinExistence type="predicted"/>
<reference evidence="3" key="2">
    <citation type="submission" date="2020-09" db="EMBL/GenBank/DDBJ databases">
        <authorList>
            <person name="Sun Q."/>
            <person name="Zhou Y."/>
        </authorList>
    </citation>
    <scope>NUCLEOTIDE SEQUENCE</scope>
    <source>
        <strain evidence="3">CGMCC 1.12698</strain>
    </source>
</reference>
<reference evidence="3" key="1">
    <citation type="journal article" date="2014" name="Int. J. Syst. Evol. Microbiol.">
        <title>Complete genome sequence of Corynebacterium casei LMG S-19264T (=DSM 44701T), isolated from a smear-ripened cheese.</title>
        <authorList>
            <consortium name="US DOE Joint Genome Institute (JGI-PGF)"/>
            <person name="Walter F."/>
            <person name="Albersmeier A."/>
            <person name="Kalinowski J."/>
            <person name="Ruckert C."/>
        </authorList>
    </citation>
    <scope>NUCLEOTIDE SEQUENCE</scope>
    <source>
        <strain evidence="3">CGMCC 1.12698</strain>
    </source>
</reference>
<dbReference type="Gene3D" id="3.90.70.10">
    <property type="entry name" value="Cysteine proteinases"/>
    <property type="match status" value="1"/>
</dbReference>
<evidence type="ECO:0000313" key="4">
    <source>
        <dbReference type="Proteomes" id="UP000605259"/>
    </source>
</evidence>
<dbReference type="CDD" id="cd02549">
    <property type="entry name" value="Peptidase_C39A"/>
    <property type="match status" value="1"/>
</dbReference>
<accession>A0A917EQ07</accession>
<evidence type="ECO:0000259" key="2">
    <source>
        <dbReference type="Pfam" id="PF13529"/>
    </source>
</evidence>
<dbReference type="InterPro" id="IPR039564">
    <property type="entry name" value="Peptidase_C39-like"/>
</dbReference>
<dbReference type="AlphaFoldDB" id="A0A917EQ07"/>
<gene>
    <name evidence="3" type="ORF">GCM10007140_13060</name>
</gene>
<dbReference type="EMBL" id="BMFK01000001">
    <property type="protein sequence ID" value="GGE64206.1"/>
    <property type="molecule type" value="Genomic_DNA"/>
</dbReference>
<feature type="region of interest" description="Disordered" evidence="1">
    <location>
        <begin position="49"/>
        <end position="72"/>
    </location>
</feature>
<dbReference type="InterPro" id="IPR039563">
    <property type="entry name" value="Peptidase_C39_single_dom"/>
</dbReference>
<dbReference type="PIRSF" id="PIRSF032442">
    <property type="entry name" value="UCP032442"/>
    <property type="match status" value="1"/>
</dbReference>
<dbReference type="InterPro" id="IPR016997">
    <property type="entry name" value="UCP032442"/>
</dbReference>
<feature type="domain" description="Peptidase C39-like" evidence="2">
    <location>
        <begin position="78"/>
        <end position="239"/>
    </location>
</feature>
<dbReference type="PANTHER" id="PTHR37806:SF1">
    <property type="entry name" value="PEPTIDASE C39-LIKE DOMAIN-CONTAINING PROTEIN"/>
    <property type="match status" value="1"/>
</dbReference>
<sequence length="269" mass="30747">MKRDMKMRKIKRRRIGAVIILSAGVVFSASYFGGVDKYIAKAFNKYPVEETSRPNPSSVGESASSSPSPIEEKVKHPLDVPLVLQKPELMRGCEVTSLAMVLQYRGIYVDKMDLAQKIKYEPFQQNGIMGNMHEGFVGDMRTFNEPGLGVFVEPILDVAKRYVDESKIVNLSGKQVEQLYETIDMGSPVWVLTNALFKELPDNQYKTWNTNQGKMKVTYQQHSVVVTGYDENYVYINDPLKKDKNRKMDRRNFETAWIQMGRQAMTILP</sequence>
<name>A0A917EQ07_9BACI</name>
<dbReference type="PANTHER" id="PTHR37806">
    <property type="entry name" value="LMO0724 PROTEIN"/>
    <property type="match status" value="1"/>
</dbReference>
<protein>
    <recommendedName>
        <fullName evidence="2">Peptidase C39-like domain-containing protein</fullName>
    </recommendedName>
</protein>
<keyword evidence="4" id="KW-1185">Reference proteome</keyword>
<evidence type="ECO:0000256" key="1">
    <source>
        <dbReference type="SAM" id="MobiDB-lite"/>
    </source>
</evidence>
<comment type="caution">
    <text evidence="3">The sequence shown here is derived from an EMBL/GenBank/DDBJ whole genome shotgun (WGS) entry which is preliminary data.</text>
</comment>